<feature type="transmembrane region" description="Helical" evidence="1">
    <location>
        <begin position="6"/>
        <end position="21"/>
    </location>
</feature>
<name>A0A1G5JL17_9BACL</name>
<feature type="transmembrane region" description="Helical" evidence="1">
    <location>
        <begin position="28"/>
        <end position="45"/>
    </location>
</feature>
<dbReference type="AlphaFoldDB" id="A0A1G5JL17"/>
<dbReference type="EMBL" id="FMVM01000011">
    <property type="protein sequence ID" value="SCY88864.1"/>
    <property type="molecule type" value="Genomic_DNA"/>
</dbReference>
<keyword evidence="1" id="KW-0472">Membrane</keyword>
<accession>A0A1G5JL17</accession>
<keyword evidence="3" id="KW-1185">Reference proteome</keyword>
<proteinExistence type="predicted"/>
<organism evidence="2 3">
    <name type="scientific">Paenibacillus polysaccharolyticus</name>
    <dbReference type="NCBI Taxonomy" id="582692"/>
    <lineage>
        <taxon>Bacteria</taxon>
        <taxon>Bacillati</taxon>
        <taxon>Bacillota</taxon>
        <taxon>Bacilli</taxon>
        <taxon>Bacillales</taxon>
        <taxon>Paenibacillaceae</taxon>
        <taxon>Paenibacillus</taxon>
    </lineage>
</organism>
<keyword evidence="1" id="KW-0812">Transmembrane</keyword>
<evidence type="ECO:0000313" key="2">
    <source>
        <dbReference type="EMBL" id="SCY88864.1"/>
    </source>
</evidence>
<evidence type="ECO:0000256" key="1">
    <source>
        <dbReference type="SAM" id="Phobius"/>
    </source>
</evidence>
<dbReference type="RefSeq" id="WP_090922021.1">
    <property type="nucleotide sequence ID" value="NZ_FMVM01000011.1"/>
</dbReference>
<protein>
    <submittedName>
        <fullName evidence="2">Uncharacterized protein</fullName>
    </submittedName>
</protein>
<dbReference type="STRING" id="582692.SAMN05720606_111130"/>
<sequence>MDGYYIALLIVLSCTGLIWTVKGIRKKLRLMVFFGVILMLAPILVIMGWMAWLPLISSVALVASLFVRKDVRRTEF</sequence>
<keyword evidence="1" id="KW-1133">Transmembrane helix</keyword>
<reference evidence="3" key="1">
    <citation type="submission" date="2016-10" db="EMBL/GenBank/DDBJ databases">
        <authorList>
            <person name="Varghese N."/>
            <person name="Submissions S."/>
        </authorList>
    </citation>
    <scope>NUCLEOTIDE SEQUENCE [LARGE SCALE GENOMIC DNA]</scope>
    <source>
        <strain evidence="3">BL9</strain>
    </source>
</reference>
<dbReference type="Proteomes" id="UP000198538">
    <property type="component" value="Unassembled WGS sequence"/>
</dbReference>
<gene>
    <name evidence="2" type="ORF">SAMN05720606_111130</name>
</gene>
<evidence type="ECO:0000313" key="3">
    <source>
        <dbReference type="Proteomes" id="UP000198538"/>
    </source>
</evidence>